<protein>
    <submittedName>
        <fullName evidence="1">Uncharacterized protein</fullName>
    </submittedName>
</protein>
<accession>A0A6B0RSJ4</accession>
<evidence type="ECO:0000313" key="1">
    <source>
        <dbReference type="EMBL" id="MXQ92582.1"/>
    </source>
</evidence>
<proteinExistence type="predicted"/>
<dbReference type="Proteomes" id="UP000322234">
    <property type="component" value="Unassembled WGS sequence"/>
</dbReference>
<name>A0A6B0RSJ4_9CETA</name>
<comment type="caution">
    <text evidence="1">The sequence shown here is derived from an EMBL/GenBank/DDBJ whole genome shotgun (WGS) entry which is preliminary data.</text>
</comment>
<organism evidence="1 2">
    <name type="scientific">Bos mutus</name>
    <name type="common">wild yak</name>
    <dbReference type="NCBI Taxonomy" id="72004"/>
    <lineage>
        <taxon>Eukaryota</taxon>
        <taxon>Metazoa</taxon>
        <taxon>Chordata</taxon>
        <taxon>Craniata</taxon>
        <taxon>Vertebrata</taxon>
        <taxon>Euteleostomi</taxon>
        <taxon>Mammalia</taxon>
        <taxon>Eutheria</taxon>
        <taxon>Laurasiatheria</taxon>
        <taxon>Artiodactyla</taxon>
        <taxon>Ruminantia</taxon>
        <taxon>Pecora</taxon>
        <taxon>Bovidae</taxon>
        <taxon>Bovinae</taxon>
        <taxon>Bos</taxon>
    </lineage>
</organism>
<dbReference type="EMBL" id="VBQZ03000084">
    <property type="protein sequence ID" value="MXQ92582.1"/>
    <property type="molecule type" value="Genomic_DNA"/>
</dbReference>
<dbReference type="AlphaFoldDB" id="A0A6B0RSJ4"/>
<gene>
    <name evidence="1" type="ORF">E5288_WYG005724</name>
</gene>
<keyword evidence="2" id="KW-1185">Reference proteome</keyword>
<evidence type="ECO:0000313" key="2">
    <source>
        <dbReference type="Proteomes" id="UP000322234"/>
    </source>
</evidence>
<sequence>MIVMFLSDECCGSRQAGAEALKADRKPKQWSFVIAGNFAHCSSASVADVFLSVVRKLAYGVSLGTKSSRSVIFPVT</sequence>
<reference evidence="1" key="1">
    <citation type="submission" date="2019-10" db="EMBL/GenBank/DDBJ databases">
        <title>The sequence and de novo assembly of the wild yak genome.</title>
        <authorList>
            <person name="Liu Y."/>
        </authorList>
    </citation>
    <scope>NUCLEOTIDE SEQUENCE [LARGE SCALE GENOMIC DNA]</scope>
    <source>
        <strain evidence="1">WY2019</strain>
    </source>
</reference>